<evidence type="ECO:0000313" key="2">
    <source>
        <dbReference type="EMBL" id="CAL66864.1"/>
    </source>
</evidence>
<dbReference type="InterPro" id="IPR000182">
    <property type="entry name" value="GNAT_dom"/>
</dbReference>
<evidence type="ECO:0000259" key="1">
    <source>
        <dbReference type="PROSITE" id="PS51186"/>
    </source>
</evidence>
<sequence>MKATILNFSTARLLLNKIKKEDQQMVFQGLSLPGIIKYYGVNYKSFEATEDQMNWYENLEKSGSGQWWVIRSKEDSKFCGAIGYNDFNKEHNKAEIGFWLFPEYWGKGIIQESANILFDYLFEDLKLHRLEAYVESENESSSKTLKNLGFNYEGRMKDCEIKNNEYISIDIYAKIKT</sequence>
<dbReference type="SUPFAM" id="SSF55729">
    <property type="entry name" value="Acyl-CoA N-acyltransferases (Nat)"/>
    <property type="match status" value="1"/>
</dbReference>
<dbReference type="InterPro" id="IPR016181">
    <property type="entry name" value="Acyl_CoA_acyltransferase"/>
</dbReference>
<dbReference type="Pfam" id="PF13302">
    <property type="entry name" value="Acetyltransf_3"/>
    <property type="match status" value="1"/>
</dbReference>
<keyword evidence="2" id="KW-0808">Transferase</keyword>
<feature type="domain" description="N-acetyltransferase" evidence="1">
    <location>
        <begin position="25"/>
        <end position="177"/>
    </location>
</feature>
<name>A0M2L9_CHRFK</name>
<reference evidence="2 3" key="1">
    <citation type="journal article" date="2006" name="Environ. Microbiol.">
        <title>Whole genome analysis of the marine Bacteroidetes'Gramella forsetii' reveals adaptations to degradation of polymeric organic matter.</title>
        <authorList>
            <person name="Bauer M."/>
            <person name="Kube M."/>
            <person name="Teeling H."/>
            <person name="Richter M."/>
            <person name="Lombardot T."/>
            <person name="Allers E."/>
            <person name="Wuerdemann C.A."/>
            <person name="Quast C."/>
            <person name="Kuhl H."/>
            <person name="Knaust F."/>
            <person name="Woebken D."/>
            <person name="Bischof K."/>
            <person name="Mussmann M."/>
            <person name="Choudhuri J.V."/>
            <person name="Meyer F."/>
            <person name="Reinhardt R."/>
            <person name="Amann R.I."/>
            <person name="Gloeckner F.O."/>
        </authorList>
    </citation>
    <scope>NUCLEOTIDE SEQUENCE [LARGE SCALE GENOMIC DNA]</scope>
    <source>
        <strain evidence="2 3">KT0803</strain>
    </source>
</reference>
<dbReference type="HOGENOM" id="CLU_013985_3_6_10"/>
<dbReference type="eggNOG" id="COG1670">
    <property type="taxonomic scope" value="Bacteria"/>
</dbReference>
<dbReference type="Proteomes" id="UP000000755">
    <property type="component" value="Chromosome"/>
</dbReference>
<accession>A0M2L9</accession>
<dbReference type="EMBL" id="CU207366">
    <property type="protein sequence ID" value="CAL66864.1"/>
    <property type="molecule type" value="Genomic_DNA"/>
</dbReference>
<protein>
    <submittedName>
        <fullName evidence="2">GNAT family acetyltransferase</fullName>
    </submittedName>
</protein>
<organism evidence="2 3">
    <name type="scientific">Christiangramia forsetii (strain DSM 17595 / CGMCC 1.15422 / KT0803)</name>
    <name type="common">Gramella forsetii</name>
    <dbReference type="NCBI Taxonomy" id="411154"/>
    <lineage>
        <taxon>Bacteria</taxon>
        <taxon>Pseudomonadati</taxon>
        <taxon>Bacteroidota</taxon>
        <taxon>Flavobacteriia</taxon>
        <taxon>Flavobacteriales</taxon>
        <taxon>Flavobacteriaceae</taxon>
        <taxon>Christiangramia</taxon>
    </lineage>
</organism>
<dbReference type="InterPro" id="IPR051531">
    <property type="entry name" value="N-acetyltransferase"/>
</dbReference>
<gene>
    <name evidence="2" type="ordered locus">GFO_1894</name>
</gene>
<dbReference type="KEGG" id="gfo:GFO_1894"/>
<dbReference type="GO" id="GO:0016747">
    <property type="term" value="F:acyltransferase activity, transferring groups other than amino-acyl groups"/>
    <property type="evidence" value="ECO:0007669"/>
    <property type="project" value="InterPro"/>
</dbReference>
<proteinExistence type="predicted"/>
<dbReference type="AlphaFoldDB" id="A0M2L9"/>
<dbReference type="STRING" id="411154.GFO_1894"/>
<dbReference type="PROSITE" id="PS51186">
    <property type="entry name" value="GNAT"/>
    <property type="match status" value="1"/>
</dbReference>
<dbReference type="PANTHER" id="PTHR43792">
    <property type="entry name" value="GNAT FAMILY, PUTATIVE (AFU_ORTHOLOGUE AFUA_3G00765)-RELATED-RELATED"/>
    <property type="match status" value="1"/>
</dbReference>
<dbReference type="RefSeq" id="WP_011709772.1">
    <property type="nucleotide sequence ID" value="NC_008571.1"/>
</dbReference>
<dbReference type="Gene3D" id="3.40.630.30">
    <property type="match status" value="1"/>
</dbReference>
<evidence type="ECO:0000313" key="3">
    <source>
        <dbReference type="Proteomes" id="UP000000755"/>
    </source>
</evidence>